<dbReference type="Pfam" id="PF13516">
    <property type="entry name" value="LRR_6"/>
    <property type="match status" value="1"/>
</dbReference>
<dbReference type="InterPro" id="IPR032675">
    <property type="entry name" value="LRR_dom_sf"/>
</dbReference>
<evidence type="ECO:0000256" key="1">
    <source>
        <dbReference type="SAM" id="MobiDB-lite"/>
    </source>
</evidence>
<dbReference type="InterPro" id="IPR001611">
    <property type="entry name" value="Leu-rich_rpt"/>
</dbReference>
<sequence length="1030" mass="113353">MDPPDLRYVVQATIIKYLVCSSDISREHIVMLEYLRNFGLGVFGDEILSQIFEDFPGELTDELLAVLSPPHLKQLKLRNCDRLSCSGLQTAIAKCHQLQAIDFTECIHLLHPVVFCCIKEKATKLVSLSFENSEVVSDDIVQVALMCCPGLKHLNLSSCKNITDAAFAIPNSKKEATSTDPACETPQAGCNLTNVDISGCRSLSTDAVKHLVSLCGCSLTSINLACTGVNCMALLYLAGLNMDKVARIIHNTVAITTNLALMSHKKTGQDIDFFKTQPTPMMSEDNDLFHDEDFFNEMEVLTLKSILPPCHEDELHEAGNEQSNEESASDTSFSVSSSLSPEIPTSSKASDHDSARFGQLLEKGGEECYDDGGDRNFMERAGDRKICWNYIPTEDGSEAVVDNESTCWNRMQLLSMKEESTCELRSVSKGELCMEGYDQMTVTEKTTEHCGSEEILAGEGNFEVESDPVHELEPVANVSTCTGFGEDVLSTECINTDMSWGKIRGEQPDYSTTQCVEAGEEKSTYNYLTTPITSMNCAVPSTESALDDGEVGTQEFRIHARSGEGEKPVIPNISLQHLDEVNGDCCSATCNMSCTVHESSTPAIIPDNNGIGKESKNCWEGEDVLNEYVEEVNPNQHRIYTGGKDDKSSSDCLLSPKRVIQISDLLLMQSFQPQITTLDITGMHYPSKQLGNACLKIFSHGNECLKNFAISWLELEDGMLTSILKHQHDLESLSLVDCEKLSNLSLISIPVHCPKLSSFDLKGMCYVTDHGLVPLARSKCLQSLSLAEAAITDFTLENIAKGCGAKLKVLDISWCEDVSDQGMSAVAKSCRTLQRLGLRQCAASKLTITSLGKNCHHISCLNIAGIDSFTDDALSSLAENMPLLREIDASWNSRLSDNGVKTLLQSCVKLKKAVLSGLKLITSQPFLEIIGDLSCWRLLEELWRYNRKFQGVLPQGKVSLKACDAETAKSLGDQMPCRSMSFAPSLRHIEVEYSDKVNDDHLAAIVAVCRGTLFVKDYYGQPVEPKWIFR</sequence>
<keyword evidence="4" id="KW-1185">Reference proteome</keyword>
<protein>
    <submittedName>
        <fullName evidence="3">F-box/LRR-repeat protein 2</fullName>
    </submittedName>
</protein>
<dbReference type="InterPro" id="IPR006553">
    <property type="entry name" value="Leu-rich_rpt_Cys-con_subtyp"/>
</dbReference>
<dbReference type="GO" id="GO:0031146">
    <property type="term" value="P:SCF-dependent proteasomal ubiquitin-dependent protein catabolic process"/>
    <property type="evidence" value="ECO:0007669"/>
    <property type="project" value="TreeGrafter"/>
</dbReference>
<name>A0A2B4RA07_STYPI</name>
<evidence type="ECO:0000313" key="3">
    <source>
        <dbReference type="EMBL" id="PFX15174.1"/>
    </source>
</evidence>
<dbReference type="Pfam" id="PF25372">
    <property type="entry name" value="DUF7885"/>
    <property type="match status" value="1"/>
</dbReference>
<accession>A0A2B4RA07</accession>
<dbReference type="GO" id="GO:0019005">
    <property type="term" value="C:SCF ubiquitin ligase complex"/>
    <property type="evidence" value="ECO:0007669"/>
    <property type="project" value="TreeGrafter"/>
</dbReference>
<dbReference type="EMBL" id="LSMT01000677">
    <property type="protein sequence ID" value="PFX15174.1"/>
    <property type="molecule type" value="Genomic_DNA"/>
</dbReference>
<feature type="domain" description="F-box/LRR-repeat protein 15-like leucin rich repeat" evidence="2">
    <location>
        <begin position="715"/>
        <end position="902"/>
    </location>
</feature>
<evidence type="ECO:0000313" key="4">
    <source>
        <dbReference type="Proteomes" id="UP000225706"/>
    </source>
</evidence>
<evidence type="ECO:0000259" key="2">
    <source>
        <dbReference type="Pfam" id="PF25372"/>
    </source>
</evidence>
<reference evidence="4" key="1">
    <citation type="journal article" date="2017" name="bioRxiv">
        <title>Comparative analysis of the genomes of Stylophora pistillata and Acropora digitifera provides evidence for extensive differences between species of corals.</title>
        <authorList>
            <person name="Voolstra C.R."/>
            <person name="Li Y."/>
            <person name="Liew Y.J."/>
            <person name="Baumgarten S."/>
            <person name="Zoccola D."/>
            <person name="Flot J.-F."/>
            <person name="Tambutte S."/>
            <person name="Allemand D."/>
            <person name="Aranda M."/>
        </authorList>
    </citation>
    <scope>NUCLEOTIDE SEQUENCE [LARGE SCALE GENOMIC DNA]</scope>
</reference>
<dbReference type="SMART" id="SM00367">
    <property type="entry name" value="LRR_CC"/>
    <property type="match status" value="11"/>
</dbReference>
<proteinExistence type="predicted"/>
<dbReference type="SUPFAM" id="SSF52047">
    <property type="entry name" value="RNI-like"/>
    <property type="match status" value="2"/>
</dbReference>
<dbReference type="AlphaFoldDB" id="A0A2B4RA07"/>
<comment type="caution">
    <text evidence="3">The sequence shown here is derived from an EMBL/GenBank/DDBJ whole genome shotgun (WGS) entry which is preliminary data.</text>
</comment>
<gene>
    <name evidence="3" type="primary">Fbxl2</name>
    <name evidence="3" type="ORF">AWC38_SpisGene20619</name>
</gene>
<dbReference type="Proteomes" id="UP000225706">
    <property type="component" value="Unassembled WGS sequence"/>
</dbReference>
<dbReference type="InterPro" id="IPR057207">
    <property type="entry name" value="FBXL15_LRR"/>
</dbReference>
<organism evidence="3 4">
    <name type="scientific">Stylophora pistillata</name>
    <name type="common">Smooth cauliflower coral</name>
    <dbReference type="NCBI Taxonomy" id="50429"/>
    <lineage>
        <taxon>Eukaryota</taxon>
        <taxon>Metazoa</taxon>
        <taxon>Cnidaria</taxon>
        <taxon>Anthozoa</taxon>
        <taxon>Hexacorallia</taxon>
        <taxon>Scleractinia</taxon>
        <taxon>Astrocoeniina</taxon>
        <taxon>Pocilloporidae</taxon>
        <taxon>Stylophora</taxon>
    </lineage>
</organism>
<dbReference type="PANTHER" id="PTHR13318">
    <property type="entry name" value="PARTNER OF PAIRED, ISOFORM B-RELATED"/>
    <property type="match status" value="1"/>
</dbReference>
<dbReference type="OrthoDB" id="10257471at2759"/>
<dbReference type="STRING" id="50429.A0A2B4RA07"/>
<feature type="region of interest" description="Disordered" evidence="1">
    <location>
        <begin position="315"/>
        <end position="354"/>
    </location>
</feature>
<feature type="compositionally biased region" description="Low complexity" evidence="1">
    <location>
        <begin position="329"/>
        <end position="347"/>
    </location>
</feature>
<dbReference type="Gene3D" id="3.80.10.10">
    <property type="entry name" value="Ribonuclease Inhibitor"/>
    <property type="match status" value="3"/>
</dbReference>